<keyword evidence="5" id="KW-1185">Reference proteome</keyword>
<dbReference type="Pfam" id="PF16323">
    <property type="entry name" value="DUF4959"/>
    <property type="match status" value="1"/>
</dbReference>
<sequence>MKTTINYLFIFAALLLFATSCEEKNGAESDDTVPPAPPSNITYEPLYGGARFFFDVPDDEDVLSVEARYTNADGNSFTFSSSYFVDSLDVYGFGDTIAYTVDLYARDRAGNISDLVSVEVTPLESAITRVVESLELKPGFSSFFVDWENELEQSINVYIDFTYTQNGEERSLTSVFSSNLEEDRRFVEDLDLGPDDPVNVKIRVSDIYGNMSEPVDMGTINLLEDMELPKEEWFLPAANDSVGGVPQAFGNENEGRLRYVIDGNIDEGENLNFMHTGGRGRTGDSDDGNMPWNVIIDLGAHYELSRIVTVQRHTNFCGELCRGQYYQSENVGIYEMYIWDDDTEEWVYVSENKIEVPEGLSELEFVKRGRKGDMAYMYPDEPQYTKPTRWFRYRAMKSFNGNYTLDNANCLSEITLYGRKAN</sequence>
<dbReference type="STRING" id="1168035.SAMN05444280_101155"/>
<dbReference type="OrthoDB" id="626236at2"/>
<organism evidence="4 5">
    <name type="scientific">Tangfeifania diversioriginum</name>
    <dbReference type="NCBI Taxonomy" id="1168035"/>
    <lineage>
        <taxon>Bacteria</taxon>
        <taxon>Pseudomonadati</taxon>
        <taxon>Bacteroidota</taxon>
        <taxon>Bacteroidia</taxon>
        <taxon>Marinilabiliales</taxon>
        <taxon>Prolixibacteraceae</taxon>
        <taxon>Tangfeifania</taxon>
    </lineage>
</organism>
<dbReference type="InterPro" id="IPR032164">
    <property type="entry name" value="DUF5000"/>
</dbReference>
<feature type="domain" description="DUF4959" evidence="2">
    <location>
        <begin position="20"/>
        <end position="122"/>
    </location>
</feature>
<accession>A0A1M6ACM9</accession>
<proteinExistence type="predicted"/>
<reference evidence="4 5" key="1">
    <citation type="submission" date="2016-11" db="EMBL/GenBank/DDBJ databases">
        <authorList>
            <person name="Jaros S."/>
            <person name="Januszkiewicz K."/>
            <person name="Wedrychowicz H."/>
        </authorList>
    </citation>
    <scope>NUCLEOTIDE SEQUENCE [LARGE SCALE GENOMIC DNA]</scope>
    <source>
        <strain evidence="4 5">DSM 27063</strain>
    </source>
</reference>
<feature type="domain" description="DUF5000" evidence="3">
    <location>
        <begin position="284"/>
        <end position="418"/>
    </location>
</feature>
<evidence type="ECO:0000313" key="4">
    <source>
        <dbReference type="EMBL" id="SHI34171.1"/>
    </source>
</evidence>
<evidence type="ECO:0000259" key="2">
    <source>
        <dbReference type="Pfam" id="PF16323"/>
    </source>
</evidence>
<dbReference type="RefSeq" id="WP_073164077.1">
    <property type="nucleotide sequence ID" value="NZ_FQZE01000001.1"/>
</dbReference>
<keyword evidence="1" id="KW-0732">Signal</keyword>
<feature type="signal peptide" evidence="1">
    <location>
        <begin position="1"/>
        <end position="23"/>
    </location>
</feature>
<feature type="chain" id="PRO_5012093241" description="DUF4959 domain-containing protein" evidence="1">
    <location>
        <begin position="24"/>
        <end position="422"/>
    </location>
</feature>
<dbReference type="Pfam" id="PF16391">
    <property type="entry name" value="DUF5000"/>
    <property type="match status" value="1"/>
</dbReference>
<dbReference type="EMBL" id="FQZE01000001">
    <property type="protein sequence ID" value="SHI34171.1"/>
    <property type="molecule type" value="Genomic_DNA"/>
</dbReference>
<dbReference type="Proteomes" id="UP000184050">
    <property type="component" value="Unassembled WGS sequence"/>
</dbReference>
<dbReference type="PROSITE" id="PS51257">
    <property type="entry name" value="PROKAR_LIPOPROTEIN"/>
    <property type="match status" value="1"/>
</dbReference>
<protein>
    <recommendedName>
        <fullName evidence="6">DUF4959 domain-containing protein</fullName>
    </recommendedName>
</protein>
<dbReference type="Gene3D" id="2.60.120.260">
    <property type="entry name" value="Galactose-binding domain-like"/>
    <property type="match status" value="1"/>
</dbReference>
<gene>
    <name evidence="4" type="ORF">SAMN05444280_101155</name>
</gene>
<name>A0A1M6ACM9_9BACT</name>
<dbReference type="AlphaFoldDB" id="A0A1M6ACM9"/>
<dbReference type="InterPro" id="IPR032527">
    <property type="entry name" value="DUF4959"/>
</dbReference>
<evidence type="ECO:0008006" key="6">
    <source>
        <dbReference type="Google" id="ProtNLM"/>
    </source>
</evidence>
<evidence type="ECO:0000256" key="1">
    <source>
        <dbReference type="SAM" id="SignalP"/>
    </source>
</evidence>
<evidence type="ECO:0000313" key="5">
    <source>
        <dbReference type="Proteomes" id="UP000184050"/>
    </source>
</evidence>
<evidence type="ECO:0000259" key="3">
    <source>
        <dbReference type="Pfam" id="PF16391"/>
    </source>
</evidence>